<evidence type="ECO:0000259" key="7">
    <source>
        <dbReference type="Pfam" id="PF25121"/>
    </source>
</evidence>
<evidence type="ECO:0000259" key="6">
    <source>
        <dbReference type="Pfam" id="PF08159"/>
    </source>
</evidence>
<evidence type="ECO:0000256" key="2">
    <source>
        <dbReference type="ARBA" id="ARBA00009087"/>
    </source>
</evidence>
<feature type="region of interest" description="Disordered" evidence="5">
    <location>
        <begin position="337"/>
        <end position="360"/>
    </location>
</feature>
<organism evidence="8 9">
    <name type="scientific">Sinocyclocheilus rhinocerous</name>
    <dbReference type="NCBI Taxonomy" id="307959"/>
    <lineage>
        <taxon>Eukaryota</taxon>
        <taxon>Metazoa</taxon>
        <taxon>Chordata</taxon>
        <taxon>Craniata</taxon>
        <taxon>Vertebrata</taxon>
        <taxon>Euteleostomi</taxon>
        <taxon>Actinopterygii</taxon>
        <taxon>Neopterygii</taxon>
        <taxon>Teleostei</taxon>
        <taxon>Ostariophysi</taxon>
        <taxon>Cypriniformes</taxon>
        <taxon>Cyprinidae</taxon>
        <taxon>Cyprininae</taxon>
        <taxon>Sinocyclocheilus</taxon>
    </lineage>
</organism>
<evidence type="ECO:0000313" key="9">
    <source>
        <dbReference type="Proteomes" id="UP000472270"/>
    </source>
</evidence>
<dbReference type="GO" id="GO:0006364">
    <property type="term" value="P:rRNA processing"/>
    <property type="evidence" value="ECO:0007669"/>
    <property type="project" value="InterPro"/>
</dbReference>
<dbReference type="InterPro" id="IPR056750">
    <property type="entry name" value="RRM_ESF1"/>
</dbReference>
<keyword evidence="3" id="KW-0175">Coiled coil</keyword>
<reference evidence="8" key="2">
    <citation type="submission" date="2025-09" db="UniProtKB">
        <authorList>
            <consortium name="Ensembl"/>
        </authorList>
    </citation>
    <scope>IDENTIFICATION</scope>
</reference>
<feature type="compositionally biased region" description="Basic and acidic residues" evidence="5">
    <location>
        <begin position="535"/>
        <end position="544"/>
    </location>
</feature>
<evidence type="ECO:0000256" key="1">
    <source>
        <dbReference type="ARBA" id="ARBA00004604"/>
    </source>
</evidence>
<feature type="region of interest" description="Disordered" evidence="5">
    <location>
        <begin position="722"/>
        <end position="780"/>
    </location>
</feature>
<name>A0A673IAS3_9TELE</name>
<feature type="compositionally biased region" description="Acidic residues" evidence="5">
    <location>
        <begin position="208"/>
        <end position="237"/>
    </location>
</feature>
<dbReference type="InterPro" id="IPR039754">
    <property type="entry name" value="Esf1"/>
</dbReference>
<evidence type="ECO:0000313" key="8">
    <source>
        <dbReference type="Ensembl" id="ENSSRHP00000037921.1"/>
    </source>
</evidence>
<feature type="compositionally biased region" description="Basic and acidic residues" evidence="5">
    <location>
        <begin position="638"/>
        <end position="658"/>
    </location>
</feature>
<protein>
    <submittedName>
        <fullName evidence="8">ESF1 homolog</fullName>
    </submittedName>
</protein>
<dbReference type="Pfam" id="PF08159">
    <property type="entry name" value="NUC153"/>
    <property type="match status" value="1"/>
</dbReference>
<feature type="domain" description="NUC153" evidence="6">
    <location>
        <begin position="710"/>
        <end position="737"/>
    </location>
</feature>
<feature type="region of interest" description="Disordered" evidence="5">
    <location>
        <begin position="535"/>
        <end position="701"/>
    </location>
</feature>
<feature type="compositionally biased region" description="Acidic residues" evidence="5">
    <location>
        <begin position="604"/>
        <end position="615"/>
    </location>
</feature>
<keyword evidence="4" id="KW-0539">Nucleus</keyword>
<dbReference type="PANTHER" id="PTHR12202:SF0">
    <property type="entry name" value="ESF1 HOMOLOG"/>
    <property type="match status" value="1"/>
</dbReference>
<feature type="compositionally biased region" description="Acidic residues" evidence="5">
    <location>
        <begin position="251"/>
        <end position="262"/>
    </location>
</feature>
<feature type="compositionally biased region" description="Basic and acidic residues" evidence="5">
    <location>
        <begin position="184"/>
        <end position="200"/>
    </location>
</feature>
<feature type="compositionally biased region" description="Basic and acidic residues" evidence="5">
    <location>
        <begin position="557"/>
        <end position="571"/>
    </location>
</feature>
<dbReference type="GO" id="GO:0003723">
    <property type="term" value="F:RNA binding"/>
    <property type="evidence" value="ECO:0007669"/>
    <property type="project" value="TreeGrafter"/>
</dbReference>
<feature type="compositionally biased region" description="Basic and acidic residues" evidence="5">
    <location>
        <begin position="509"/>
        <end position="522"/>
    </location>
</feature>
<feature type="domain" description="ESF1 RRM" evidence="7">
    <location>
        <begin position="291"/>
        <end position="431"/>
    </location>
</feature>
<feature type="compositionally biased region" description="Acidic residues" evidence="5">
    <location>
        <begin position="166"/>
        <end position="183"/>
    </location>
</feature>
<feature type="region of interest" description="Disordered" evidence="5">
    <location>
        <begin position="488"/>
        <end position="522"/>
    </location>
</feature>
<dbReference type="Ensembl" id="ENSSRHT00000039011.1">
    <property type="protein sequence ID" value="ENSSRHP00000037921.1"/>
    <property type="gene ID" value="ENSSRHG00000019386.1"/>
</dbReference>
<feature type="compositionally biased region" description="Acidic residues" evidence="5">
    <location>
        <begin position="490"/>
        <end position="503"/>
    </location>
</feature>
<comment type="subcellular location">
    <subcellularLocation>
        <location evidence="1">Nucleus</location>
        <location evidence="1">Nucleolus</location>
    </subcellularLocation>
</comment>
<dbReference type="Pfam" id="PF25121">
    <property type="entry name" value="RRM_ESF1"/>
    <property type="match status" value="1"/>
</dbReference>
<evidence type="ECO:0000256" key="4">
    <source>
        <dbReference type="ARBA" id="ARBA00023242"/>
    </source>
</evidence>
<sequence>MFKRYFNKRAVTLRHHKLCLLICSPPANTTKAEVHSHSFSSPRNRRAHQTVDAFIRLFQIITMASKNTVSGDDRFSKVQKDPRFWEMPSRERKVKIDKRFKSMFHDERFKLKYTVDKRGRPVNQTSTEDLKRFYKLSDSEQSDEEEENEQTEKPKKEQKVKKADEEPQVEDEEESDESEEEADTEKIPKTKEAKKTKEPLVKGVRVFEEDEDEESGVEEEEEADEDDESESGDDSDNGPDLARGKGNIETSSDEDDDDDELEECLRHEEEEIEHDWGEMWKDAPRSDNTSRRLAVCNMNWDRLKAKDLLALFSSFKPKGGVVLSVTIYPSELGKERMSAEQTQGPLELTGLPEDPDADTDEQRVYREKVRDYQFKRLRYYYAVVECDSVETAAKIYEECDGYEYESSCSMIDLRFIPDDVTFDGEPKDRATDVDYSSYKPKLFTSTATTTAKVELTWDETDHDRVTALCRKFNKDDLLDMDFKAYLASSSEEEEDEEEAEQQTEAEPLPEEKKSSKEKKSTEQIAKYRELLKSFQDKDKEKDDSMDMEVTWVPGLKETTEKLVKKKMEGKDQLTPWEQYLQKRKEKKKEKRKGKKEAAEAEPGISDDELPADVDLSDPFFKEELGSTASLKNKKKNRKKDEERTPEEQEELERRRAEMELLMDDEEDDKHKHFNYAKIVEQQNLSKKKRKKLLKSNTPLEEDDFQVDVHDSRFQAMFTSHLYNLDPSDPAYKKTKATQSILEEKQRRREERQHSQEEAQEKDGAEAPSSSTKVMDPSLSLLVRSIKNKTEQFQARKKQKTK</sequence>
<feature type="region of interest" description="Disordered" evidence="5">
    <location>
        <begin position="120"/>
        <end position="270"/>
    </location>
</feature>
<feature type="compositionally biased region" description="Basic and acidic residues" evidence="5">
    <location>
        <begin position="128"/>
        <end position="138"/>
    </location>
</feature>
<feature type="compositionally biased region" description="Acidic residues" evidence="5">
    <location>
        <begin position="140"/>
        <end position="149"/>
    </location>
</feature>
<reference evidence="8" key="1">
    <citation type="submission" date="2025-08" db="UniProtKB">
        <authorList>
            <consortium name="Ensembl"/>
        </authorList>
    </citation>
    <scope>IDENTIFICATION</scope>
</reference>
<accession>A0A673IAS3</accession>
<evidence type="ECO:0000256" key="3">
    <source>
        <dbReference type="ARBA" id="ARBA00023054"/>
    </source>
</evidence>
<dbReference type="AlphaFoldDB" id="A0A673IAS3"/>
<feature type="compositionally biased region" description="Basic and acidic residues" evidence="5">
    <location>
        <begin position="150"/>
        <end position="165"/>
    </location>
</feature>
<comment type="similarity">
    <text evidence="2">Belongs to the ESF1 family.</text>
</comment>
<gene>
    <name evidence="8" type="primary">LOC107747407</name>
</gene>
<keyword evidence="9" id="KW-1185">Reference proteome</keyword>
<feature type="compositionally biased region" description="Basic and acidic residues" evidence="5">
    <location>
        <begin position="741"/>
        <end position="764"/>
    </location>
</feature>
<dbReference type="PANTHER" id="PTHR12202">
    <property type="entry name" value="ESF1 HOMOLOG"/>
    <property type="match status" value="1"/>
</dbReference>
<feature type="compositionally biased region" description="Basic residues" evidence="5">
    <location>
        <begin position="581"/>
        <end position="594"/>
    </location>
</feature>
<dbReference type="InterPro" id="IPR012580">
    <property type="entry name" value="NUC153"/>
</dbReference>
<dbReference type="Proteomes" id="UP000472270">
    <property type="component" value="Unassembled WGS sequence"/>
</dbReference>
<dbReference type="GO" id="GO:0005730">
    <property type="term" value="C:nucleolus"/>
    <property type="evidence" value="ECO:0007669"/>
    <property type="project" value="UniProtKB-SubCell"/>
</dbReference>
<dbReference type="InterPro" id="IPR012677">
    <property type="entry name" value="Nucleotide-bd_a/b_plait_sf"/>
</dbReference>
<proteinExistence type="inferred from homology"/>
<dbReference type="Gene3D" id="3.30.70.330">
    <property type="match status" value="1"/>
</dbReference>
<evidence type="ECO:0000256" key="5">
    <source>
        <dbReference type="SAM" id="MobiDB-lite"/>
    </source>
</evidence>